<feature type="region of interest" description="Disordered" evidence="5">
    <location>
        <begin position="377"/>
        <end position="410"/>
    </location>
</feature>
<dbReference type="SMART" id="SM00343">
    <property type="entry name" value="ZnF_C2HC"/>
    <property type="match status" value="2"/>
</dbReference>
<feature type="domain" description="CCHC-type" evidence="6">
    <location>
        <begin position="160"/>
        <end position="175"/>
    </location>
</feature>
<keyword evidence="4" id="KW-0863">Zinc-finger</keyword>
<dbReference type="InterPro" id="IPR036875">
    <property type="entry name" value="Znf_CCHC_sf"/>
</dbReference>
<evidence type="ECO:0000313" key="7">
    <source>
        <dbReference type="EMBL" id="GEX05001.1"/>
    </source>
</evidence>
<evidence type="ECO:0000256" key="5">
    <source>
        <dbReference type="SAM" id="MobiDB-lite"/>
    </source>
</evidence>
<keyword evidence="1" id="KW-0645">Protease</keyword>
<feature type="region of interest" description="Disordered" evidence="5">
    <location>
        <begin position="1079"/>
        <end position="1100"/>
    </location>
</feature>
<feature type="compositionally biased region" description="Basic residues" evidence="5">
    <location>
        <begin position="378"/>
        <end position="405"/>
    </location>
</feature>
<feature type="compositionally biased region" description="Basic residues" evidence="5">
    <location>
        <begin position="324"/>
        <end position="333"/>
    </location>
</feature>
<dbReference type="GO" id="GO:0003676">
    <property type="term" value="F:nucleic acid binding"/>
    <property type="evidence" value="ECO:0007669"/>
    <property type="project" value="InterPro"/>
</dbReference>
<dbReference type="InterPro" id="IPR013103">
    <property type="entry name" value="RVT_2"/>
</dbReference>
<dbReference type="EMBL" id="BKCJ010086860">
    <property type="protein sequence ID" value="GEX05001.1"/>
    <property type="molecule type" value="Genomic_DNA"/>
</dbReference>
<feature type="region of interest" description="Disordered" evidence="5">
    <location>
        <begin position="760"/>
        <end position="794"/>
    </location>
</feature>
<keyword evidence="4" id="KW-0862">Zinc</keyword>
<sequence length="1635" mass="184913">MTDYSLWEVILNGDSPTPTRVVDGVVQPIAPTTAEQRLAKKNELKARGTLLMALPDKHQLKFNIQKDAKSLMEAIKKRFGGNKEIKKAHKTLIKQKYKNFSGSNNDALKQIDADDLEETNLKWQMAMLAMRARRFLQRTRRNLRANGTNSIGFDMSKVECYNCHRRGHFARECRSPRDTRNKDTQRRTVLVETFSSNALVSQCDGVVFDYDELNSSESDVSVPTCQVHDRYKSSEGYHDVPPPYTGTFMPPKPNLVFYDASIVSETVLTVFNVEPSTTKPTKDMSQSNRPSAPIIKDWVFDLEDESEDEHMPTQKAPSFVQTSKHVKTPRKSVKSVEHPTQAENIRQDILKSREVLTRSRLVPLNAARPITTVVPQTHVKHQSPVKHVVNKPHSPIRRPINHKPAPKNSNFHQKVTTVKAKQVNDVQGTIGNWVWKPKCTVLDHVSRLTSESMTLKQFNYTDALGKSKSIMAWGPQKTLSFLFDMQGNPQQALKDKGVIDSGYSRHITRNISYLFDFEEINGEYVAFGGNPKGEKITGKGKIKTGKLDFDDVDFFKELKFNLFSVSQMCDNKNNVVFTDTECVVLSFDFKLPDENHMLLRNGVAERKYRTLIEAARTMLADSLLPIPFCAEAVNTACYVQNRVLVTKPHNKTPYELLLGRTPSIGFMRHFGCPVTILNTLDPLEKFDGKADEGFLVGYSVNSKAFRVFNRNGRTWLFDIDTLTQSMNYQPVATGNQPNHNAGIQGNFDADADAAFDDKENESAVHVSLSSSDKPTKHDEKAKRESKGKSQVDLSTGVRDLSDEFEEFSVNSTNRVNAANMLALEDFVYSDDEEDVGTEAEFSNLETSIIVSPIPTTRVHKDHPVTQIIGDLSLASQTRSMARMALKDPSWIKDMQEELLQFKMQKVWVLVVPKGKRDIGSKWVFRNKKDKRGTVIKNKARLVAQGHTQEEGIDYEKVFALVVRIEAIWLFLAYASFMGFMELCKDFEKLMKDKFQMSSIGELAFLGITNGKSASTSIDTEKHLLKDPDGEDVDVHIYRSMIGSLMYLTSSKPDIMFVVCACVWNLGEPSSLFNFEEVMNNNRNQEPPPQNGPPTMMRPNGEAPRTMEELFQNTCQFHGLPGDDANRDIDKFMEITQHIKQNRVSDDALRLSLFPYSLTHHAIAWYDRLPRNSIHSFDDMMRKFLSKYFPPSMVTKLSKNLTQTDTFYNGLTLSHRDTIIAAAGGTFMQKTLEECYELIENMTAQHNHWDIFAIRDETSRNISSTSTIESPELVRQLEMMNKNFSEMMRQFQMIKAVDKKCETCGGPHSFTECPAIGGYTQETAYATTGNYNSGETITDQVLTGSTNNVSPLVVQPSPASTSFSNNNYSSKMPEVTKDTIQPSTENIQPSVAQTQIPIYEPIVDPKLKPTIPYPSRVNKQKLHEIEDNLALKFVEIFRNLHFELSFADALLHMPKFALMFKSLLNNKEKLFDLATTLVNENCLAVILKKLPEKLGDPDEFLIPCDFPETGRALIYVYGEELTLRVDDVAITFNVGQTSKYSYNDTKSINRIDVIDVACKEYVQEGGDFILEEIEASLISESIPSGIDYTDLDLKGDIHLLEELLNNDPSLSPLPPKELNVEEIKTAKSFIDEPLEL</sequence>
<keyword evidence="2" id="KW-0479">Metal-binding</keyword>
<name>A0A699H185_TANCI</name>
<evidence type="ECO:0000259" key="6">
    <source>
        <dbReference type="PROSITE" id="PS50158"/>
    </source>
</evidence>
<evidence type="ECO:0000256" key="3">
    <source>
        <dbReference type="ARBA" id="ARBA00022801"/>
    </source>
</evidence>
<dbReference type="PROSITE" id="PS50158">
    <property type="entry name" value="ZF_CCHC"/>
    <property type="match status" value="1"/>
</dbReference>
<gene>
    <name evidence="7" type="ORF">Tci_276976</name>
</gene>
<dbReference type="Pfam" id="PF22936">
    <property type="entry name" value="Pol_BBD"/>
    <property type="match status" value="1"/>
</dbReference>
<dbReference type="InterPro" id="IPR054722">
    <property type="entry name" value="PolX-like_BBD"/>
</dbReference>
<feature type="compositionally biased region" description="Basic and acidic residues" evidence="5">
    <location>
        <begin position="773"/>
        <end position="789"/>
    </location>
</feature>
<accession>A0A699H185</accession>
<proteinExistence type="predicted"/>
<dbReference type="InterPro" id="IPR012337">
    <property type="entry name" value="RNaseH-like_sf"/>
</dbReference>
<evidence type="ECO:0000256" key="2">
    <source>
        <dbReference type="ARBA" id="ARBA00022723"/>
    </source>
</evidence>
<organism evidence="7">
    <name type="scientific">Tanacetum cinerariifolium</name>
    <name type="common">Dalmatian daisy</name>
    <name type="synonym">Chrysanthemum cinerariifolium</name>
    <dbReference type="NCBI Taxonomy" id="118510"/>
    <lineage>
        <taxon>Eukaryota</taxon>
        <taxon>Viridiplantae</taxon>
        <taxon>Streptophyta</taxon>
        <taxon>Embryophyta</taxon>
        <taxon>Tracheophyta</taxon>
        <taxon>Spermatophyta</taxon>
        <taxon>Magnoliopsida</taxon>
        <taxon>eudicotyledons</taxon>
        <taxon>Gunneridae</taxon>
        <taxon>Pentapetalae</taxon>
        <taxon>asterids</taxon>
        <taxon>campanulids</taxon>
        <taxon>Asterales</taxon>
        <taxon>Asteraceae</taxon>
        <taxon>Asteroideae</taxon>
        <taxon>Anthemideae</taxon>
        <taxon>Anthemidinae</taxon>
        <taxon>Tanacetum</taxon>
    </lineage>
</organism>
<dbReference type="PANTHER" id="PTHR42648:SF32">
    <property type="entry name" value="RIBONUCLEASE H-LIKE DOMAIN, GAG-PRE-INTEGRASE DOMAIN PROTEIN-RELATED"/>
    <property type="match status" value="1"/>
</dbReference>
<dbReference type="Pfam" id="PF07727">
    <property type="entry name" value="RVT_2"/>
    <property type="match status" value="1"/>
</dbReference>
<comment type="caution">
    <text evidence="7">The sequence shown here is derived from an EMBL/GenBank/DDBJ whole genome shotgun (WGS) entry which is preliminary data.</text>
</comment>
<dbReference type="InterPro" id="IPR036397">
    <property type="entry name" value="RNaseH_sf"/>
</dbReference>
<dbReference type="InterPro" id="IPR039537">
    <property type="entry name" value="Retrotran_Ty1/copia-like"/>
</dbReference>
<dbReference type="GO" id="GO:0008270">
    <property type="term" value="F:zinc ion binding"/>
    <property type="evidence" value="ECO:0007669"/>
    <property type="project" value="UniProtKB-KW"/>
</dbReference>
<dbReference type="Gene3D" id="4.10.60.10">
    <property type="entry name" value="Zinc finger, CCHC-type"/>
    <property type="match status" value="1"/>
</dbReference>
<protein>
    <recommendedName>
        <fullName evidence="6">CCHC-type domain-containing protein</fullName>
    </recommendedName>
</protein>
<dbReference type="Gene3D" id="3.30.420.10">
    <property type="entry name" value="Ribonuclease H-like superfamily/Ribonuclease H"/>
    <property type="match status" value="1"/>
</dbReference>
<dbReference type="GO" id="GO:0008233">
    <property type="term" value="F:peptidase activity"/>
    <property type="evidence" value="ECO:0007669"/>
    <property type="project" value="UniProtKB-KW"/>
</dbReference>
<dbReference type="InterPro" id="IPR001878">
    <property type="entry name" value="Znf_CCHC"/>
</dbReference>
<dbReference type="SUPFAM" id="SSF57756">
    <property type="entry name" value="Retrovirus zinc finger-like domains"/>
    <property type="match status" value="1"/>
</dbReference>
<keyword evidence="3" id="KW-0378">Hydrolase</keyword>
<feature type="region of interest" description="Disordered" evidence="5">
    <location>
        <begin position="310"/>
        <end position="340"/>
    </location>
</feature>
<dbReference type="GO" id="GO:0006508">
    <property type="term" value="P:proteolysis"/>
    <property type="evidence" value="ECO:0007669"/>
    <property type="project" value="UniProtKB-KW"/>
</dbReference>
<dbReference type="PANTHER" id="PTHR42648">
    <property type="entry name" value="TRANSPOSASE, PUTATIVE-RELATED"/>
    <property type="match status" value="1"/>
</dbReference>
<evidence type="ECO:0000256" key="1">
    <source>
        <dbReference type="ARBA" id="ARBA00022670"/>
    </source>
</evidence>
<evidence type="ECO:0000256" key="4">
    <source>
        <dbReference type="PROSITE-ProRule" id="PRU00047"/>
    </source>
</evidence>
<dbReference type="SUPFAM" id="SSF53098">
    <property type="entry name" value="Ribonuclease H-like"/>
    <property type="match status" value="1"/>
</dbReference>
<reference evidence="7" key="1">
    <citation type="journal article" date="2019" name="Sci. Rep.">
        <title>Draft genome of Tanacetum cinerariifolium, the natural source of mosquito coil.</title>
        <authorList>
            <person name="Yamashiro T."/>
            <person name="Shiraishi A."/>
            <person name="Satake H."/>
            <person name="Nakayama K."/>
        </authorList>
    </citation>
    <scope>NUCLEOTIDE SEQUENCE</scope>
</reference>